<dbReference type="AlphaFoldDB" id="A0AAW0BIK9"/>
<gene>
    <name evidence="2" type="ORF">R3P38DRAFT_3191862</name>
</gene>
<keyword evidence="3" id="KW-1185">Reference proteome</keyword>
<accession>A0AAW0BIK9</accession>
<feature type="region of interest" description="Disordered" evidence="1">
    <location>
        <begin position="1"/>
        <end position="30"/>
    </location>
</feature>
<proteinExistence type="predicted"/>
<name>A0AAW0BIK9_9AGAR</name>
<organism evidence="2 3">
    <name type="scientific">Favolaschia claudopus</name>
    <dbReference type="NCBI Taxonomy" id="2862362"/>
    <lineage>
        <taxon>Eukaryota</taxon>
        <taxon>Fungi</taxon>
        <taxon>Dikarya</taxon>
        <taxon>Basidiomycota</taxon>
        <taxon>Agaricomycotina</taxon>
        <taxon>Agaricomycetes</taxon>
        <taxon>Agaricomycetidae</taxon>
        <taxon>Agaricales</taxon>
        <taxon>Marasmiineae</taxon>
        <taxon>Mycenaceae</taxon>
        <taxon>Favolaschia</taxon>
    </lineage>
</organism>
<evidence type="ECO:0000313" key="2">
    <source>
        <dbReference type="EMBL" id="KAK7026612.1"/>
    </source>
</evidence>
<evidence type="ECO:0000313" key="3">
    <source>
        <dbReference type="Proteomes" id="UP001362999"/>
    </source>
</evidence>
<comment type="caution">
    <text evidence="2">The sequence shown here is derived from an EMBL/GenBank/DDBJ whole genome shotgun (WGS) entry which is preliminary data.</text>
</comment>
<sequence length="110" mass="12533">MIISNDELGQSDHRQQTDYPSRSKPVYSHEPDTKVAALETWCREMVDTSTPIFLVMKTTQTVFNGSGTQEATDQLQKAFISPLMPPCQVCQSDSVWERFKTVVLEYEATR</sequence>
<dbReference type="Proteomes" id="UP001362999">
    <property type="component" value="Unassembled WGS sequence"/>
</dbReference>
<protein>
    <submittedName>
        <fullName evidence="2">Uncharacterized protein</fullName>
    </submittedName>
</protein>
<reference evidence="2 3" key="1">
    <citation type="journal article" date="2024" name="J Genomics">
        <title>Draft genome sequencing and assembly of Favolaschia claudopus CIRM-BRFM 2984 isolated from oak limbs.</title>
        <authorList>
            <person name="Navarro D."/>
            <person name="Drula E."/>
            <person name="Chaduli D."/>
            <person name="Cazenave R."/>
            <person name="Ahrendt S."/>
            <person name="Wang J."/>
            <person name="Lipzen A."/>
            <person name="Daum C."/>
            <person name="Barry K."/>
            <person name="Grigoriev I.V."/>
            <person name="Favel A."/>
            <person name="Rosso M.N."/>
            <person name="Martin F."/>
        </authorList>
    </citation>
    <scope>NUCLEOTIDE SEQUENCE [LARGE SCALE GENOMIC DNA]</scope>
    <source>
        <strain evidence="2 3">CIRM-BRFM 2984</strain>
    </source>
</reference>
<evidence type="ECO:0000256" key="1">
    <source>
        <dbReference type="SAM" id="MobiDB-lite"/>
    </source>
</evidence>
<dbReference type="EMBL" id="JAWWNJ010000031">
    <property type="protein sequence ID" value="KAK7026612.1"/>
    <property type="molecule type" value="Genomic_DNA"/>
</dbReference>